<accession>A0A5P0ZFL6</accession>
<proteinExistence type="predicted"/>
<sequence>MNKNHFIKALLWAAFGIFIPVFLLIILPELNYELQVKNVVSSEINTDKIYDRSKNNTTRQFLQHNKDLKIISISDFQGSNGK</sequence>
<dbReference type="Proteomes" id="UP000380386">
    <property type="component" value="Unassembled WGS sequence"/>
</dbReference>
<organism evidence="2 3">
    <name type="scientific">Companilactobacillus mishanensis</name>
    <dbReference type="NCBI Taxonomy" id="2486008"/>
    <lineage>
        <taxon>Bacteria</taxon>
        <taxon>Bacillati</taxon>
        <taxon>Bacillota</taxon>
        <taxon>Bacilli</taxon>
        <taxon>Lactobacillales</taxon>
        <taxon>Lactobacillaceae</taxon>
        <taxon>Companilactobacillus</taxon>
    </lineage>
</organism>
<name>A0A5P0ZFL6_9LACO</name>
<protein>
    <submittedName>
        <fullName evidence="2">Uncharacterized protein</fullName>
    </submittedName>
</protein>
<gene>
    <name evidence="2" type="ORF">FHL02_02310</name>
</gene>
<dbReference type="AlphaFoldDB" id="A0A5P0ZFL6"/>
<reference evidence="2 3" key="1">
    <citation type="journal article" date="2019" name="Syst. Appl. Microbiol.">
        <title>Polyphasic characterization of two novel Lactobacillus spp. isolated from blown salami packages: Description of Lactobacillus halodurans sp. nov. and Lactobacillus salsicarnum sp. nov.</title>
        <authorList>
            <person name="Schuster J.A."/>
            <person name="Klingl A."/>
            <person name="Vogel R.F."/>
            <person name="Ehrmann M.A."/>
        </authorList>
    </citation>
    <scope>NUCLEOTIDE SEQUENCE [LARGE SCALE GENOMIC DNA]</scope>
    <source>
        <strain evidence="2 3">TMW 1.2118</strain>
    </source>
</reference>
<comment type="caution">
    <text evidence="2">The sequence shown here is derived from an EMBL/GenBank/DDBJ whole genome shotgun (WGS) entry which is preliminary data.</text>
</comment>
<keyword evidence="1" id="KW-0812">Transmembrane</keyword>
<keyword evidence="1" id="KW-1133">Transmembrane helix</keyword>
<dbReference type="EMBL" id="VDFM01000002">
    <property type="protein sequence ID" value="MQS51847.1"/>
    <property type="molecule type" value="Genomic_DNA"/>
</dbReference>
<evidence type="ECO:0000313" key="3">
    <source>
        <dbReference type="Proteomes" id="UP000380386"/>
    </source>
</evidence>
<evidence type="ECO:0000313" key="2">
    <source>
        <dbReference type="EMBL" id="MQS51847.1"/>
    </source>
</evidence>
<feature type="transmembrane region" description="Helical" evidence="1">
    <location>
        <begin position="6"/>
        <end position="27"/>
    </location>
</feature>
<dbReference type="RefSeq" id="WP_153382040.1">
    <property type="nucleotide sequence ID" value="NZ_VDFM01000002.1"/>
</dbReference>
<evidence type="ECO:0000256" key="1">
    <source>
        <dbReference type="SAM" id="Phobius"/>
    </source>
</evidence>
<keyword evidence="1" id="KW-0472">Membrane</keyword>